<dbReference type="AlphaFoldDB" id="A0A232M2K9"/>
<sequence>MTSRQRHRTRAPSASSTSTVSTATTTQTAASIASTSVPTSTTTGAGPSSNVHVHGGHSRMGPSIRRNLFHHHLSRRPASAASSSSAATSTAGGSHGATSHPDISSASASGTATCSATSSAPVDNGDIVARDKNGNYKIDVPVLPPVVAGEDGEEVGIEDIEEGPTAGSGAAGVNSSAAMETEFSGKDKEKIDASLVEMMCRNHRSRQVSSEPTEIFNLIQQSLRNRVASLDEDNWMYEVENDIRV</sequence>
<evidence type="ECO:0000313" key="3">
    <source>
        <dbReference type="Proteomes" id="UP000243515"/>
    </source>
</evidence>
<proteinExistence type="predicted"/>
<dbReference type="Proteomes" id="UP000243515">
    <property type="component" value="Unassembled WGS sequence"/>
</dbReference>
<name>A0A232M2K9_9EURO</name>
<organism evidence="2 3">
    <name type="scientific">Elaphomyces granulatus</name>
    <dbReference type="NCBI Taxonomy" id="519963"/>
    <lineage>
        <taxon>Eukaryota</taxon>
        <taxon>Fungi</taxon>
        <taxon>Dikarya</taxon>
        <taxon>Ascomycota</taxon>
        <taxon>Pezizomycotina</taxon>
        <taxon>Eurotiomycetes</taxon>
        <taxon>Eurotiomycetidae</taxon>
        <taxon>Eurotiales</taxon>
        <taxon>Elaphomycetaceae</taxon>
        <taxon>Elaphomyces</taxon>
    </lineage>
</organism>
<accession>A0A232M2K9</accession>
<feature type="compositionally biased region" description="Low complexity" evidence="1">
    <location>
        <begin position="78"/>
        <end position="120"/>
    </location>
</feature>
<gene>
    <name evidence="2" type="ORF">Egran_01640</name>
</gene>
<dbReference type="OrthoDB" id="10252405at2759"/>
<evidence type="ECO:0000313" key="2">
    <source>
        <dbReference type="EMBL" id="OXV10602.1"/>
    </source>
</evidence>
<protein>
    <submittedName>
        <fullName evidence="2">Uncharacterized protein</fullName>
    </submittedName>
</protein>
<keyword evidence="3" id="KW-1185">Reference proteome</keyword>
<dbReference type="EMBL" id="NPHW01002861">
    <property type="protein sequence ID" value="OXV10602.1"/>
    <property type="molecule type" value="Genomic_DNA"/>
</dbReference>
<feature type="compositionally biased region" description="Low complexity" evidence="1">
    <location>
        <begin position="11"/>
        <end position="49"/>
    </location>
</feature>
<feature type="compositionally biased region" description="Basic residues" evidence="1">
    <location>
        <begin position="1"/>
        <end position="10"/>
    </location>
</feature>
<evidence type="ECO:0000256" key="1">
    <source>
        <dbReference type="SAM" id="MobiDB-lite"/>
    </source>
</evidence>
<feature type="region of interest" description="Disordered" evidence="1">
    <location>
        <begin position="1"/>
        <end position="128"/>
    </location>
</feature>
<comment type="caution">
    <text evidence="2">The sequence shown here is derived from an EMBL/GenBank/DDBJ whole genome shotgun (WGS) entry which is preliminary data.</text>
</comment>
<reference evidence="2 3" key="1">
    <citation type="journal article" date="2015" name="Environ. Microbiol.">
        <title>Metagenome sequence of Elaphomyces granulatus from sporocarp tissue reveals Ascomycota ectomycorrhizal fingerprints of genome expansion and a Proteobacteria-rich microbiome.</title>
        <authorList>
            <person name="Quandt C.A."/>
            <person name="Kohler A."/>
            <person name="Hesse C.N."/>
            <person name="Sharpton T.J."/>
            <person name="Martin F."/>
            <person name="Spatafora J.W."/>
        </authorList>
    </citation>
    <scope>NUCLEOTIDE SEQUENCE [LARGE SCALE GENOMIC DNA]</scope>
    <source>
        <strain evidence="2 3">OSC145934</strain>
    </source>
</reference>